<comment type="caution">
    <text evidence="3">The sequence shown here is derived from an EMBL/GenBank/DDBJ whole genome shotgun (WGS) entry which is preliminary data.</text>
</comment>
<feature type="domain" description="Outer membrane protein beta-barrel" evidence="2">
    <location>
        <begin position="24"/>
        <end position="238"/>
    </location>
</feature>
<dbReference type="EMBL" id="JAJNAY010000001">
    <property type="protein sequence ID" value="MCD1117875.1"/>
    <property type="molecule type" value="Genomic_DNA"/>
</dbReference>
<sequence>MKYNFYRLFINSFVFLFAGSSLIFAQDLDTEKKEKGVIEYQLRAGINIGGFTPIPIPAEIRELSSFNPMLNISLEGSIIYLFKQTPSSWGIRTGVKLENKGMKANSMVKNYRMEIIGGEGERVAGNWTGGVSTHIANSYITIPTLAIFKVNDCWSFSGGAFWSFLMDKNFSGYVFDGYLREGDPTGVKVIFEDDKTASYDFSNDLRKFSYGLQLGTTWQFSKHLNVFGDFSFGLNNMFKSDFKTITFTMRPVYLNLGAGYSF</sequence>
<evidence type="ECO:0000313" key="3">
    <source>
        <dbReference type="EMBL" id="MCD1117875.1"/>
    </source>
</evidence>
<feature type="signal peptide" evidence="1">
    <location>
        <begin position="1"/>
        <end position="25"/>
    </location>
</feature>
<dbReference type="RefSeq" id="WP_230670054.1">
    <property type="nucleotide sequence ID" value="NZ_JAJNAY010000001.1"/>
</dbReference>
<accession>A0A9Q3V5U2</accession>
<evidence type="ECO:0000256" key="1">
    <source>
        <dbReference type="SAM" id="SignalP"/>
    </source>
</evidence>
<evidence type="ECO:0000259" key="2">
    <source>
        <dbReference type="Pfam" id="PF13568"/>
    </source>
</evidence>
<protein>
    <submittedName>
        <fullName evidence="3">PorT family protein</fullName>
    </submittedName>
</protein>
<feature type="chain" id="PRO_5040407112" evidence="1">
    <location>
        <begin position="26"/>
        <end position="262"/>
    </location>
</feature>
<keyword evidence="1" id="KW-0732">Signal</keyword>
<dbReference type="AlphaFoldDB" id="A0A9Q3V5U2"/>
<keyword evidence="4" id="KW-1185">Reference proteome</keyword>
<proteinExistence type="predicted"/>
<organism evidence="3 4">
    <name type="scientific">Chryseobacterium turcicum</name>
    <dbReference type="NCBI Taxonomy" id="2898076"/>
    <lineage>
        <taxon>Bacteria</taxon>
        <taxon>Pseudomonadati</taxon>
        <taxon>Bacteroidota</taxon>
        <taxon>Flavobacteriia</taxon>
        <taxon>Flavobacteriales</taxon>
        <taxon>Weeksellaceae</taxon>
        <taxon>Chryseobacterium group</taxon>
        <taxon>Chryseobacterium</taxon>
    </lineage>
</organism>
<name>A0A9Q3V5U2_9FLAO</name>
<dbReference type="Pfam" id="PF13568">
    <property type="entry name" value="OMP_b-brl_2"/>
    <property type="match status" value="1"/>
</dbReference>
<evidence type="ECO:0000313" key="4">
    <source>
        <dbReference type="Proteomes" id="UP001108025"/>
    </source>
</evidence>
<gene>
    <name evidence="3" type="ORF">LO744_13490</name>
</gene>
<dbReference type="InterPro" id="IPR025665">
    <property type="entry name" value="Beta-barrel_OMP_2"/>
</dbReference>
<dbReference type="Proteomes" id="UP001108025">
    <property type="component" value="Unassembled WGS sequence"/>
</dbReference>
<reference evidence="3" key="1">
    <citation type="submission" date="2021-11" db="EMBL/GenBank/DDBJ databases">
        <title>Description of novel Chryseobacterium species.</title>
        <authorList>
            <person name="Saticioglu I.B."/>
            <person name="Ay H."/>
            <person name="Altun S."/>
            <person name="Duman M."/>
        </authorList>
    </citation>
    <scope>NUCLEOTIDE SEQUENCE</scope>
    <source>
        <strain evidence="3">C-17</strain>
    </source>
</reference>